<evidence type="ECO:0000313" key="7">
    <source>
        <dbReference type="EMBL" id="KAF5949175.1"/>
    </source>
</evidence>
<organism evidence="7 8">
    <name type="scientific">Camellia sinensis</name>
    <name type="common">Tea plant</name>
    <name type="synonym">Thea sinensis</name>
    <dbReference type="NCBI Taxonomy" id="4442"/>
    <lineage>
        <taxon>Eukaryota</taxon>
        <taxon>Viridiplantae</taxon>
        <taxon>Streptophyta</taxon>
        <taxon>Embryophyta</taxon>
        <taxon>Tracheophyta</taxon>
        <taxon>Spermatophyta</taxon>
        <taxon>Magnoliopsida</taxon>
        <taxon>eudicotyledons</taxon>
        <taxon>Gunneridae</taxon>
        <taxon>Pentapetalae</taxon>
        <taxon>asterids</taxon>
        <taxon>Ericales</taxon>
        <taxon>Theaceae</taxon>
        <taxon>Camellia</taxon>
    </lineage>
</organism>
<dbReference type="GO" id="GO:0005634">
    <property type="term" value="C:nucleus"/>
    <property type="evidence" value="ECO:0007669"/>
    <property type="project" value="UniProtKB-SubCell"/>
</dbReference>
<sequence length="122" mass="14024">MTVFKNIVTHTLILQPVDYEPQFFRSCSEQEAHNPWIKNPLEMEVGNVNSKHLVLALKVKSVLDPCEDENDDIQDDDQVRSSKNRYIGCSTCKASKLHVFLQILRVPKFGRETTCGRVESKF</sequence>
<dbReference type="AlphaFoldDB" id="A0A7J7H9B8"/>
<keyword evidence="8" id="KW-1185">Reference proteome</keyword>
<comment type="subcellular location">
    <subcellularLocation>
        <location evidence="2">Chromosome</location>
    </subcellularLocation>
    <subcellularLocation>
        <location evidence="1">Nucleus</location>
    </subcellularLocation>
</comment>
<name>A0A7J7H9B8_CAMSI</name>
<dbReference type="Gene3D" id="3.30.900.10">
    <property type="entry name" value="HORMA domain"/>
    <property type="match status" value="1"/>
</dbReference>
<evidence type="ECO:0000259" key="6">
    <source>
        <dbReference type="Pfam" id="PF02301"/>
    </source>
</evidence>
<comment type="caution">
    <text evidence="7">The sequence shown here is derived from an EMBL/GenBank/DDBJ whole genome shotgun (WGS) entry which is preliminary data.</text>
</comment>
<evidence type="ECO:0000313" key="8">
    <source>
        <dbReference type="Proteomes" id="UP000593564"/>
    </source>
</evidence>
<dbReference type="InterPro" id="IPR003511">
    <property type="entry name" value="HORMA_dom"/>
</dbReference>
<dbReference type="GO" id="GO:0051321">
    <property type="term" value="P:meiotic cell cycle"/>
    <property type="evidence" value="ECO:0007669"/>
    <property type="project" value="UniProtKB-KW"/>
</dbReference>
<evidence type="ECO:0000256" key="3">
    <source>
        <dbReference type="ARBA" id="ARBA00022454"/>
    </source>
</evidence>
<reference evidence="7 8" key="2">
    <citation type="submission" date="2020-07" db="EMBL/GenBank/DDBJ databases">
        <title>Genome assembly of wild tea tree DASZ reveals pedigree and selection history of tea varieties.</title>
        <authorList>
            <person name="Zhang W."/>
        </authorList>
    </citation>
    <scope>NUCLEOTIDE SEQUENCE [LARGE SCALE GENOMIC DNA]</scope>
    <source>
        <strain evidence="8">cv. G240</strain>
        <tissue evidence="7">Leaf</tissue>
    </source>
</reference>
<reference evidence="8" key="1">
    <citation type="journal article" date="2020" name="Nat. Commun.">
        <title>Genome assembly of wild tea tree DASZ reveals pedigree and selection history of tea varieties.</title>
        <authorList>
            <person name="Zhang W."/>
            <person name="Zhang Y."/>
            <person name="Qiu H."/>
            <person name="Guo Y."/>
            <person name="Wan H."/>
            <person name="Zhang X."/>
            <person name="Scossa F."/>
            <person name="Alseekh S."/>
            <person name="Zhang Q."/>
            <person name="Wang P."/>
            <person name="Xu L."/>
            <person name="Schmidt M.H."/>
            <person name="Jia X."/>
            <person name="Li D."/>
            <person name="Zhu A."/>
            <person name="Guo F."/>
            <person name="Chen W."/>
            <person name="Ni D."/>
            <person name="Usadel B."/>
            <person name="Fernie A.R."/>
            <person name="Wen W."/>
        </authorList>
    </citation>
    <scope>NUCLEOTIDE SEQUENCE [LARGE SCALE GENOMIC DNA]</scope>
    <source>
        <strain evidence="8">cv. G240</strain>
    </source>
</reference>
<proteinExistence type="predicted"/>
<accession>A0A7J7H9B8</accession>
<keyword evidence="4" id="KW-0539">Nucleus</keyword>
<dbReference type="PANTHER" id="PTHR48225">
    <property type="entry name" value="HORMA DOMAIN-CONTAINING PROTEIN 1"/>
    <property type="match status" value="1"/>
</dbReference>
<evidence type="ECO:0000256" key="2">
    <source>
        <dbReference type="ARBA" id="ARBA00004286"/>
    </source>
</evidence>
<evidence type="ECO:0000256" key="4">
    <source>
        <dbReference type="ARBA" id="ARBA00023242"/>
    </source>
</evidence>
<dbReference type="EMBL" id="JACBKZ010000006">
    <property type="protein sequence ID" value="KAF5949175.1"/>
    <property type="molecule type" value="Genomic_DNA"/>
</dbReference>
<dbReference type="GO" id="GO:0005694">
    <property type="term" value="C:chromosome"/>
    <property type="evidence" value="ECO:0007669"/>
    <property type="project" value="UniProtKB-SubCell"/>
</dbReference>
<keyword evidence="3" id="KW-0158">Chromosome</keyword>
<evidence type="ECO:0000256" key="1">
    <source>
        <dbReference type="ARBA" id="ARBA00004123"/>
    </source>
</evidence>
<keyword evidence="5" id="KW-0469">Meiosis</keyword>
<dbReference type="Proteomes" id="UP000593564">
    <property type="component" value="Unassembled WGS sequence"/>
</dbReference>
<evidence type="ECO:0000256" key="5">
    <source>
        <dbReference type="ARBA" id="ARBA00023254"/>
    </source>
</evidence>
<gene>
    <name evidence="7" type="ORF">HYC85_015132</name>
</gene>
<dbReference type="PANTHER" id="PTHR48225:SF7">
    <property type="entry name" value="MEIOSIS-SPECIFIC PROTEIN HOP1"/>
    <property type="match status" value="1"/>
</dbReference>
<dbReference type="Pfam" id="PF02301">
    <property type="entry name" value="HORMA"/>
    <property type="match status" value="1"/>
</dbReference>
<feature type="domain" description="HORMA" evidence="6">
    <location>
        <begin position="15"/>
        <end position="52"/>
    </location>
</feature>
<dbReference type="InterPro" id="IPR036570">
    <property type="entry name" value="HORMA_dom_sf"/>
</dbReference>
<protein>
    <recommendedName>
        <fullName evidence="6">HORMA domain-containing protein</fullName>
    </recommendedName>
</protein>
<dbReference type="InterPro" id="IPR051294">
    <property type="entry name" value="HORMA_MeioticProgression"/>
</dbReference>